<organism evidence="2 3">
    <name type="scientific">Dyadobacter jiangsuensis</name>
    <dbReference type="NCBI Taxonomy" id="1591085"/>
    <lineage>
        <taxon>Bacteria</taxon>
        <taxon>Pseudomonadati</taxon>
        <taxon>Bacteroidota</taxon>
        <taxon>Cytophagia</taxon>
        <taxon>Cytophagales</taxon>
        <taxon>Spirosomataceae</taxon>
        <taxon>Dyadobacter</taxon>
    </lineage>
</organism>
<keyword evidence="3" id="KW-1185">Reference proteome</keyword>
<protein>
    <submittedName>
        <fullName evidence="2">DNA-binding NarL/FixJ family response regulator</fullName>
    </submittedName>
</protein>
<dbReference type="InterPro" id="IPR016032">
    <property type="entry name" value="Sig_transdc_resp-reg_C-effctor"/>
</dbReference>
<evidence type="ECO:0000259" key="1">
    <source>
        <dbReference type="PROSITE" id="PS50043"/>
    </source>
</evidence>
<dbReference type="Proteomes" id="UP000241964">
    <property type="component" value="Unassembled WGS sequence"/>
</dbReference>
<dbReference type="Pfam" id="PF00196">
    <property type="entry name" value="GerE"/>
    <property type="match status" value="1"/>
</dbReference>
<name>A0A2P8GIJ3_9BACT</name>
<dbReference type="SUPFAM" id="SSF46894">
    <property type="entry name" value="C-terminal effector domain of the bipartite response regulators"/>
    <property type="match status" value="1"/>
</dbReference>
<dbReference type="RefSeq" id="WP_106593483.1">
    <property type="nucleotide sequence ID" value="NZ_PYAS01000001.1"/>
</dbReference>
<evidence type="ECO:0000313" key="2">
    <source>
        <dbReference type="EMBL" id="PSL33794.1"/>
    </source>
</evidence>
<dbReference type="PANTHER" id="PTHR45566">
    <property type="entry name" value="HTH-TYPE TRANSCRIPTIONAL REGULATOR YHJB-RELATED"/>
    <property type="match status" value="1"/>
</dbReference>
<dbReference type="OrthoDB" id="960456at2"/>
<accession>A0A2P8GIJ3</accession>
<dbReference type="PANTHER" id="PTHR45566:SF1">
    <property type="entry name" value="HTH-TYPE TRANSCRIPTIONAL REGULATOR YHJB-RELATED"/>
    <property type="match status" value="1"/>
</dbReference>
<feature type="domain" description="HTH luxR-type" evidence="1">
    <location>
        <begin position="150"/>
        <end position="214"/>
    </location>
</feature>
<dbReference type="InterPro" id="IPR051015">
    <property type="entry name" value="EvgA-like"/>
</dbReference>
<dbReference type="PROSITE" id="PS50043">
    <property type="entry name" value="HTH_LUXR_2"/>
    <property type="match status" value="1"/>
</dbReference>
<dbReference type="GO" id="GO:0006355">
    <property type="term" value="P:regulation of DNA-templated transcription"/>
    <property type="evidence" value="ECO:0007669"/>
    <property type="project" value="InterPro"/>
</dbReference>
<dbReference type="Gene3D" id="3.40.50.2300">
    <property type="match status" value="1"/>
</dbReference>
<evidence type="ECO:0000313" key="3">
    <source>
        <dbReference type="Proteomes" id="UP000241964"/>
    </source>
</evidence>
<dbReference type="GO" id="GO:0003677">
    <property type="term" value="F:DNA binding"/>
    <property type="evidence" value="ECO:0007669"/>
    <property type="project" value="UniProtKB-KW"/>
</dbReference>
<dbReference type="InterPro" id="IPR000792">
    <property type="entry name" value="Tscrpt_reg_LuxR_C"/>
</dbReference>
<dbReference type="EMBL" id="PYAS01000001">
    <property type="protein sequence ID" value="PSL33794.1"/>
    <property type="molecule type" value="Genomic_DNA"/>
</dbReference>
<keyword evidence="2" id="KW-0238">DNA-binding</keyword>
<sequence length="220" mass="25314">MITYDTTEGDWMIIVDNRPMYRSGIKSMLQSMRPGCRFSEYHLMPELTTDSPQNGSSYFFIRIGKMPDRAIISDIKRLRLAYKSCKIILYDYQQSVDNLINFFREKIDAYLPDDFSGEDLHECISSLTENRVYVNMQIAIELLIKNPIVRPRKTSKLTPTEIKVANFLVNGLSPSLIAKEMDRKISTISTIKSNIFKKTQVNNVVDLMGAMECNPRAYVS</sequence>
<proteinExistence type="predicted"/>
<dbReference type="SMART" id="SM00421">
    <property type="entry name" value="HTH_LUXR"/>
    <property type="match status" value="1"/>
</dbReference>
<gene>
    <name evidence="2" type="ORF">CLV60_101163</name>
</gene>
<dbReference type="AlphaFoldDB" id="A0A2P8GIJ3"/>
<comment type="caution">
    <text evidence="2">The sequence shown here is derived from an EMBL/GenBank/DDBJ whole genome shotgun (WGS) entry which is preliminary data.</text>
</comment>
<reference evidence="2 3" key="1">
    <citation type="submission" date="2018-03" db="EMBL/GenBank/DDBJ databases">
        <title>Genomic Encyclopedia of Archaeal and Bacterial Type Strains, Phase II (KMG-II): from individual species to whole genera.</title>
        <authorList>
            <person name="Goeker M."/>
        </authorList>
    </citation>
    <scope>NUCLEOTIDE SEQUENCE [LARGE SCALE GENOMIC DNA]</scope>
    <source>
        <strain evidence="2 3">DSM 29057</strain>
    </source>
</reference>